<keyword evidence="1" id="KW-0812">Transmembrane</keyword>
<keyword evidence="1" id="KW-0472">Membrane</keyword>
<feature type="transmembrane region" description="Helical" evidence="1">
    <location>
        <begin position="77"/>
        <end position="97"/>
    </location>
</feature>
<name>A0ABQ9I141_9NEOP</name>
<protein>
    <submittedName>
        <fullName evidence="2">Uncharacterized protein</fullName>
    </submittedName>
</protein>
<sequence>MNITRVRVCASVLLPCVRENDMLQASASREEQLMPPRVVLYRAAVVSRAPLPCSVSRSADNGLLCILSRRIAEVKVMFNRILLLCTALVTMTSIVTMEGTRSIGRLEHENSDFKRQVASTPVNLNGDRSNLSGTAVMHVRNFMLLHTIPVFSGKLEDNVRVFFIKIEQAANVCSWSENEQLTFAKLRHASETLDFVHADSACQEAESYEELKKHLKHTTRFYREQLSRHKIWTMNRWRNLRTGYAKLMLTL</sequence>
<dbReference type="EMBL" id="JARBHB010000003">
    <property type="protein sequence ID" value="KAJ8889975.1"/>
    <property type="molecule type" value="Genomic_DNA"/>
</dbReference>
<proteinExistence type="predicted"/>
<comment type="caution">
    <text evidence="2">The sequence shown here is derived from an EMBL/GenBank/DDBJ whole genome shotgun (WGS) entry which is preliminary data.</text>
</comment>
<evidence type="ECO:0000313" key="2">
    <source>
        <dbReference type="EMBL" id="KAJ8889975.1"/>
    </source>
</evidence>
<organism evidence="2 3">
    <name type="scientific">Dryococelus australis</name>
    <dbReference type="NCBI Taxonomy" id="614101"/>
    <lineage>
        <taxon>Eukaryota</taxon>
        <taxon>Metazoa</taxon>
        <taxon>Ecdysozoa</taxon>
        <taxon>Arthropoda</taxon>
        <taxon>Hexapoda</taxon>
        <taxon>Insecta</taxon>
        <taxon>Pterygota</taxon>
        <taxon>Neoptera</taxon>
        <taxon>Polyneoptera</taxon>
        <taxon>Phasmatodea</taxon>
        <taxon>Verophasmatodea</taxon>
        <taxon>Anareolatae</taxon>
        <taxon>Phasmatidae</taxon>
        <taxon>Eurycanthinae</taxon>
        <taxon>Dryococelus</taxon>
    </lineage>
</organism>
<dbReference type="Proteomes" id="UP001159363">
    <property type="component" value="Chromosome 3"/>
</dbReference>
<accession>A0ABQ9I141</accession>
<keyword evidence="1" id="KW-1133">Transmembrane helix</keyword>
<reference evidence="2 3" key="1">
    <citation type="submission" date="2023-02" db="EMBL/GenBank/DDBJ databases">
        <title>LHISI_Scaffold_Assembly.</title>
        <authorList>
            <person name="Stuart O.P."/>
            <person name="Cleave R."/>
            <person name="Magrath M.J.L."/>
            <person name="Mikheyev A.S."/>
        </authorList>
    </citation>
    <scope>NUCLEOTIDE SEQUENCE [LARGE SCALE GENOMIC DNA]</scope>
    <source>
        <strain evidence="2">Daus_M_001</strain>
        <tissue evidence="2">Leg muscle</tissue>
    </source>
</reference>
<gene>
    <name evidence="2" type="ORF">PR048_009480</name>
</gene>
<evidence type="ECO:0000256" key="1">
    <source>
        <dbReference type="SAM" id="Phobius"/>
    </source>
</evidence>
<evidence type="ECO:0000313" key="3">
    <source>
        <dbReference type="Proteomes" id="UP001159363"/>
    </source>
</evidence>
<keyword evidence="3" id="KW-1185">Reference proteome</keyword>